<feature type="transmembrane region" description="Helical" evidence="7">
    <location>
        <begin position="395"/>
        <end position="418"/>
    </location>
</feature>
<dbReference type="Pfam" id="PF02687">
    <property type="entry name" value="FtsX"/>
    <property type="match status" value="2"/>
</dbReference>
<accession>A0A3D9RQL7</accession>
<feature type="domain" description="ABC3 transporter permease C-terminal" evidence="8">
    <location>
        <begin position="312"/>
        <end position="425"/>
    </location>
</feature>
<evidence type="ECO:0000256" key="3">
    <source>
        <dbReference type="ARBA" id="ARBA00022692"/>
    </source>
</evidence>
<comment type="similarity">
    <text evidence="6">Belongs to the ABC-4 integral membrane protein family.</text>
</comment>
<dbReference type="PANTHER" id="PTHR30572:SF4">
    <property type="entry name" value="ABC TRANSPORTER PERMEASE YTRF"/>
    <property type="match status" value="1"/>
</dbReference>
<evidence type="ECO:0000256" key="6">
    <source>
        <dbReference type="ARBA" id="ARBA00038076"/>
    </source>
</evidence>
<dbReference type="GO" id="GO:0005886">
    <property type="term" value="C:plasma membrane"/>
    <property type="evidence" value="ECO:0007669"/>
    <property type="project" value="UniProtKB-SubCell"/>
</dbReference>
<feature type="domain" description="ABC3 transporter permease C-terminal" evidence="8">
    <location>
        <begin position="806"/>
        <end position="928"/>
    </location>
</feature>
<protein>
    <submittedName>
        <fullName evidence="9">Putative ABC transport system permease protein</fullName>
    </submittedName>
</protein>
<dbReference type="OrthoDB" id="2934570at2"/>
<dbReference type="InterPro" id="IPR003838">
    <property type="entry name" value="ABC3_permease_C"/>
</dbReference>
<feature type="transmembrane region" description="Helical" evidence="7">
    <location>
        <begin position="349"/>
        <end position="375"/>
    </location>
</feature>
<keyword evidence="4 7" id="KW-1133">Transmembrane helix</keyword>
<feature type="transmembrane region" description="Helical" evidence="7">
    <location>
        <begin position="845"/>
        <end position="871"/>
    </location>
</feature>
<dbReference type="Proteomes" id="UP000256304">
    <property type="component" value="Unassembled WGS sequence"/>
</dbReference>
<evidence type="ECO:0000256" key="7">
    <source>
        <dbReference type="SAM" id="Phobius"/>
    </source>
</evidence>
<comment type="caution">
    <text evidence="9">The sequence shown here is derived from an EMBL/GenBank/DDBJ whole genome shotgun (WGS) entry which is preliminary data.</text>
</comment>
<evidence type="ECO:0000256" key="5">
    <source>
        <dbReference type="ARBA" id="ARBA00023136"/>
    </source>
</evidence>
<feature type="transmembrane region" description="Helical" evidence="7">
    <location>
        <begin position="494"/>
        <end position="518"/>
    </location>
</feature>
<dbReference type="AlphaFoldDB" id="A0A3D9RQL7"/>
<evidence type="ECO:0000256" key="4">
    <source>
        <dbReference type="ARBA" id="ARBA00022989"/>
    </source>
</evidence>
<keyword evidence="10" id="KW-1185">Reference proteome</keyword>
<comment type="subcellular location">
    <subcellularLocation>
        <location evidence="1">Cell membrane</location>
        <topology evidence="1">Multi-pass membrane protein</topology>
    </subcellularLocation>
</comment>
<keyword evidence="2" id="KW-1003">Cell membrane</keyword>
<evidence type="ECO:0000313" key="9">
    <source>
        <dbReference type="EMBL" id="REE78735.1"/>
    </source>
</evidence>
<evidence type="ECO:0000256" key="2">
    <source>
        <dbReference type="ARBA" id="ARBA00022475"/>
    </source>
</evidence>
<evidence type="ECO:0000259" key="8">
    <source>
        <dbReference type="Pfam" id="PF02687"/>
    </source>
</evidence>
<name>A0A3D9RQL7_9BACL</name>
<keyword evidence="3 7" id="KW-0812">Transmembrane</keyword>
<evidence type="ECO:0000256" key="1">
    <source>
        <dbReference type="ARBA" id="ARBA00004651"/>
    </source>
</evidence>
<dbReference type="GO" id="GO:0022857">
    <property type="term" value="F:transmembrane transporter activity"/>
    <property type="evidence" value="ECO:0007669"/>
    <property type="project" value="TreeGrafter"/>
</dbReference>
<feature type="transmembrane region" description="Helical" evidence="7">
    <location>
        <begin position="545"/>
        <end position="563"/>
    </location>
</feature>
<sequence>MRILLFLLLKMWQNRWFTLGTLLGLTVAAAFAMSIPMYADGTLKRVVAKSLQEETQGLPAASLYMKYQSSGGNESDLDGLAEVDSWISKQLPGEVGFPVKAYSSRMSLPSSVVRPTDKEKAGRLVRMELATQSGIQEGGQIQLVQGKQPRDGMQDGAIEALVLDEAMARYGWKVGDTFYYDVRNSDGKTKRITVRISGTYKLKDESSLNWAIDGQDKLAATMLVGSKTMKDTLLKDNKLVLDSAGWYYAFDLQNIRISDLSPLIGELGRLEVDLSRMMEGTKVNLTFVDMLEDFQRQSTLLQAMLFALAAPVLAMVLYYITLNAQQSLERQRSDIAVLHSRGTSPRQIVALYAIEAALLGAAALLIGLGLAWFMAKTIGSSSGFLSFVGRKSIPVGWNGTAWLFGIGATVMAVIATVVPIRKYAEASVVQHVQQRARSGSAPLWQRLYLDVVLLVLAAAGWYLLHGGQIAAVGSGGGGSGSGSGGGQGADIQPVIFAVPALLIFAAGLLCLRLFPLLLRFLRTVLKNRAPVTVYLTLTQLSRSGAAFYPIMILLVLTIGLGVYNSSAARTMDLNAMDRTQYQYGSDVILKTAWEGIQDEDDQNKIYYTEPSFEAYRKLDGVSSATRVLKATGKVEVSGKSAGAGQVVGIDNADFAKTAWFRDDLYPVTPYQYLDALGTAEQAALVSSNFAEKHGLQEGDPITIRMGYDNTPVDFVVVGIVPYWPSLYPDEMPFFIANLDYINQQIEKIPYDVWLNMEDGAKLAPVLDKLADSGITVSQVDDARGALIERRNHPAQGGVFGILSLSFLISLLVSLLGYLIFWFFTLSRRVVQLGILRAMGLSRGQLTGMLLLEQLFTTGLSVAAGIGLGTLASRLFLPFLQGSGVDATRQVPPFRIVFEAGDALKLYIATGVMLAAGACLLIMQLRRLRITNAVKLGEER</sequence>
<dbReference type="PANTHER" id="PTHR30572">
    <property type="entry name" value="MEMBRANE COMPONENT OF TRANSPORTER-RELATED"/>
    <property type="match status" value="1"/>
</dbReference>
<feature type="transmembrane region" description="Helical" evidence="7">
    <location>
        <begin position="798"/>
        <end position="824"/>
    </location>
</feature>
<reference evidence="9 10" key="1">
    <citation type="submission" date="2018-08" db="EMBL/GenBank/DDBJ databases">
        <title>Genomic Encyclopedia of Type Strains, Phase III (KMG-III): the genomes of soil and plant-associated and newly described type strains.</title>
        <authorList>
            <person name="Whitman W."/>
        </authorList>
    </citation>
    <scope>NUCLEOTIDE SEQUENCE [LARGE SCALE GENOMIC DNA]</scope>
    <source>
        <strain evidence="9 10">CGMCC 1.10966</strain>
    </source>
</reference>
<dbReference type="EMBL" id="QTTN01000024">
    <property type="protein sequence ID" value="REE78735.1"/>
    <property type="molecule type" value="Genomic_DNA"/>
</dbReference>
<proteinExistence type="inferred from homology"/>
<dbReference type="RefSeq" id="WP_116190617.1">
    <property type="nucleotide sequence ID" value="NZ_QTTN01000024.1"/>
</dbReference>
<organism evidence="9 10">
    <name type="scientific">Paenibacillus taihuensis</name>
    <dbReference type="NCBI Taxonomy" id="1156355"/>
    <lineage>
        <taxon>Bacteria</taxon>
        <taxon>Bacillati</taxon>
        <taxon>Bacillota</taxon>
        <taxon>Bacilli</taxon>
        <taxon>Bacillales</taxon>
        <taxon>Paenibacillaceae</taxon>
        <taxon>Paenibacillus</taxon>
    </lineage>
</organism>
<gene>
    <name evidence="9" type="ORF">A8990_12410</name>
</gene>
<feature type="transmembrane region" description="Helical" evidence="7">
    <location>
        <begin position="905"/>
        <end position="924"/>
    </location>
</feature>
<feature type="transmembrane region" description="Helical" evidence="7">
    <location>
        <begin position="447"/>
        <end position="464"/>
    </location>
</feature>
<keyword evidence="5 7" id="KW-0472">Membrane</keyword>
<evidence type="ECO:0000313" key="10">
    <source>
        <dbReference type="Proteomes" id="UP000256304"/>
    </source>
</evidence>
<dbReference type="InterPro" id="IPR050250">
    <property type="entry name" value="Macrolide_Exporter_MacB"/>
</dbReference>
<feature type="transmembrane region" description="Helical" evidence="7">
    <location>
        <begin position="300"/>
        <end position="322"/>
    </location>
</feature>